<evidence type="ECO:0000313" key="9">
    <source>
        <dbReference type="RefSeq" id="XP_030381522.1"/>
    </source>
</evidence>
<feature type="binding site" evidence="4">
    <location>
        <begin position="58"/>
        <end position="63"/>
    </location>
    <ligand>
        <name>NAD(+)</name>
        <dbReference type="ChEBI" id="CHEBI:57540"/>
    </ligand>
</feature>
<dbReference type="GO" id="GO:0004459">
    <property type="term" value="F:L-lactate dehydrogenase (NAD+) activity"/>
    <property type="evidence" value="ECO:0007669"/>
    <property type="project" value="TreeGrafter"/>
</dbReference>
<dbReference type="AlphaFoldDB" id="A0A6J2U312"/>
<feature type="binding site" evidence="4">
    <location>
        <position position="83"/>
    </location>
    <ligand>
        <name>NAD(+)</name>
        <dbReference type="ChEBI" id="CHEBI:57540"/>
    </ligand>
</feature>
<dbReference type="InterPro" id="IPR022383">
    <property type="entry name" value="Lactate/malate_DH_C"/>
</dbReference>
<dbReference type="InterPro" id="IPR001236">
    <property type="entry name" value="Lactate/malate_DH_N"/>
</dbReference>
<accession>A0A6J2U312</accession>
<dbReference type="OrthoDB" id="5405561at2759"/>
<evidence type="ECO:0000313" key="8">
    <source>
        <dbReference type="Proteomes" id="UP000504634"/>
    </source>
</evidence>
<dbReference type="PANTHER" id="PTHR43128">
    <property type="entry name" value="L-2-HYDROXYCARBOXYLATE DEHYDROGENASE (NAD(P)(+))"/>
    <property type="match status" value="1"/>
</dbReference>
<dbReference type="InterPro" id="IPR036291">
    <property type="entry name" value="NAD(P)-bd_dom_sf"/>
</dbReference>
<proteinExistence type="inferred from homology"/>
<dbReference type="GeneID" id="115629241"/>
<feature type="domain" description="Lactate/malate dehydrogenase C-terminal" evidence="7">
    <location>
        <begin position="196"/>
        <end position="358"/>
    </location>
</feature>
<keyword evidence="8" id="KW-1185">Reference proteome</keyword>
<evidence type="ECO:0000259" key="7">
    <source>
        <dbReference type="Pfam" id="PF02866"/>
    </source>
</evidence>
<keyword evidence="1 5" id="KW-0560">Oxidoreductase</keyword>
<keyword evidence="2 4" id="KW-0520">NAD</keyword>
<evidence type="ECO:0000256" key="2">
    <source>
        <dbReference type="ARBA" id="ARBA00023027"/>
    </source>
</evidence>
<protein>
    <submittedName>
        <fullName evidence="9">L-lactate dehydrogenase-like</fullName>
    </submittedName>
</protein>
<evidence type="ECO:0000259" key="6">
    <source>
        <dbReference type="Pfam" id="PF00056"/>
    </source>
</evidence>
<dbReference type="InterPro" id="IPR015955">
    <property type="entry name" value="Lactate_DH/Glyco_Ohase_4_C"/>
</dbReference>
<organism evidence="8 9">
    <name type="scientific">Drosophila lebanonensis</name>
    <name type="common">Fruit fly</name>
    <name type="synonym">Scaptodrosophila lebanonensis</name>
    <dbReference type="NCBI Taxonomy" id="7225"/>
    <lineage>
        <taxon>Eukaryota</taxon>
        <taxon>Metazoa</taxon>
        <taxon>Ecdysozoa</taxon>
        <taxon>Arthropoda</taxon>
        <taxon>Hexapoda</taxon>
        <taxon>Insecta</taxon>
        <taxon>Pterygota</taxon>
        <taxon>Neoptera</taxon>
        <taxon>Endopterygota</taxon>
        <taxon>Diptera</taxon>
        <taxon>Brachycera</taxon>
        <taxon>Muscomorpha</taxon>
        <taxon>Ephydroidea</taxon>
        <taxon>Drosophilidae</taxon>
        <taxon>Scaptodrosophila</taxon>
    </lineage>
</organism>
<sequence length="365" mass="39814">MCFRRKLPNVRAVKHISYATLQKHPLNYLKQRFQSNFNRLLKKTDAPNSSGTKITVAGCGQVGITICSFLLMRNLAKQLVIYDVRHDWAQAEALDLLHGSCFINNPTITACNDGSKTKDSNIVIVTVGARPSGKDRSRLAIVQKTADILKSVMPLLVKQSPNAVFLIISNPADIMTWYVQKMCKLDKFRCFTTGCHLDSARFRYAIAQRMGLPSRSVEGYVIGEHGASAVPVWSTVTVAGVPLMRVVPDIGGSEDKENWTDLFNKGVTKGAAAVSSVKGYTNWAVALAAVDVVSAILNNSGRVMSLGTDVCGLNCIEDHVVLSLPCVVKSNGITHILQLPLTDTEQQQLLKSANMLLEVQCGLKV</sequence>
<comment type="similarity">
    <text evidence="5">Belongs to the LDH/MDH superfamily.</text>
</comment>
<evidence type="ECO:0000256" key="5">
    <source>
        <dbReference type="RuleBase" id="RU003369"/>
    </source>
</evidence>
<feature type="domain" description="Lactate/malate dehydrogenase N-terminal" evidence="6">
    <location>
        <begin position="52"/>
        <end position="191"/>
    </location>
</feature>
<dbReference type="PIRSF" id="PIRSF000102">
    <property type="entry name" value="Lac_mal_DH"/>
    <property type="match status" value="1"/>
</dbReference>
<dbReference type="RefSeq" id="XP_030381522.1">
    <property type="nucleotide sequence ID" value="XM_030525662.1"/>
</dbReference>
<dbReference type="Proteomes" id="UP000504634">
    <property type="component" value="Unplaced"/>
</dbReference>
<dbReference type="SUPFAM" id="SSF56327">
    <property type="entry name" value="LDH C-terminal domain-like"/>
    <property type="match status" value="1"/>
</dbReference>
<dbReference type="GO" id="GO:0006089">
    <property type="term" value="P:lactate metabolic process"/>
    <property type="evidence" value="ECO:0007669"/>
    <property type="project" value="TreeGrafter"/>
</dbReference>
<name>A0A6J2U312_DROLE</name>
<dbReference type="PRINTS" id="PR00086">
    <property type="entry name" value="LLDHDRGNASE"/>
</dbReference>
<evidence type="ECO:0000256" key="3">
    <source>
        <dbReference type="PIRSR" id="PIRSR000102-1"/>
    </source>
</evidence>
<dbReference type="PANTHER" id="PTHR43128:SF16">
    <property type="entry name" value="L-LACTATE DEHYDROGENASE"/>
    <property type="match status" value="1"/>
</dbReference>
<dbReference type="Gene3D" id="3.90.110.10">
    <property type="entry name" value="Lactate dehydrogenase/glycoside hydrolase, family 4, C-terminal"/>
    <property type="match status" value="1"/>
</dbReference>
<dbReference type="CDD" id="cd05293">
    <property type="entry name" value="LDH_1"/>
    <property type="match status" value="1"/>
</dbReference>
<reference evidence="9" key="1">
    <citation type="submission" date="2025-08" db="UniProtKB">
        <authorList>
            <consortium name="RefSeq"/>
        </authorList>
    </citation>
    <scope>IDENTIFICATION</scope>
    <source>
        <strain evidence="9">11010-0011.00</strain>
        <tissue evidence="9">Whole body</tissue>
    </source>
</reference>
<dbReference type="Gene3D" id="3.40.50.720">
    <property type="entry name" value="NAD(P)-binding Rossmann-like Domain"/>
    <property type="match status" value="1"/>
</dbReference>
<dbReference type="InterPro" id="IPR001557">
    <property type="entry name" value="L-lactate/malate_DH"/>
</dbReference>
<gene>
    <name evidence="9" type="primary">LOC115629241</name>
</gene>
<feature type="binding site" evidence="4">
    <location>
        <begin position="168"/>
        <end position="170"/>
    </location>
    <ligand>
        <name>NAD(+)</name>
        <dbReference type="ChEBI" id="CHEBI:57540"/>
    </ligand>
</feature>
<evidence type="ECO:0000256" key="1">
    <source>
        <dbReference type="ARBA" id="ARBA00023002"/>
    </source>
</evidence>
<dbReference type="Pfam" id="PF00056">
    <property type="entry name" value="Ldh_1_N"/>
    <property type="match status" value="1"/>
</dbReference>
<evidence type="ECO:0000256" key="4">
    <source>
        <dbReference type="PIRSR" id="PIRSR000102-3"/>
    </source>
</evidence>
<feature type="active site" description="Proton acceptor" evidence="3">
    <location>
        <position position="225"/>
    </location>
</feature>
<dbReference type="SUPFAM" id="SSF51735">
    <property type="entry name" value="NAD(P)-binding Rossmann-fold domains"/>
    <property type="match status" value="1"/>
</dbReference>
<dbReference type="Pfam" id="PF02866">
    <property type="entry name" value="Ldh_1_C"/>
    <property type="match status" value="1"/>
</dbReference>